<dbReference type="EMBL" id="JAEHOD010000040">
    <property type="protein sequence ID" value="KAG2439769.1"/>
    <property type="molecule type" value="Genomic_DNA"/>
</dbReference>
<feature type="compositionally biased region" description="Low complexity" evidence="4">
    <location>
        <begin position="34"/>
        <end position="44"/>
    </location>
</feature>
<dbReference type="CDD" id="cd00104">
    <property type="entry name" value="KAZAL_FS"/>
    <property type="match status" value="1"/>
</dbReference>
<feature type="region of interest" description="Disordered" evidence="4">
    <location>
        <begin position="1015"/>
        <end position="1041"/>
    </location>
</feature>
<keyword evidence="3" id="KW-1015">Disulfide bond</keyword>
<keyword evidence="5" id="KW-1133">Transmembrane helix</keyword>
<dbReference type="InterPro" id="IPR011936">
    <property type="entry name" value="Myxo_disulph_rpt"/>
</dbReference>
<keyword evidence="5" id="KW-0472">Membrane</keyword>
<proteinExistence type="predicted"/>
<feature type="compositionally biased region" description="Pro residues" evidence="4">
    <location>
        <begin position="605"/>
        <end position="657"/>
    </location>
</feature>
<feature type="domain" description="Kazal-like" evidence="6">
    <location>
        <begin position="1"/>
        <end position="35"/>
    </location>
</feature>
<dbReference type="PANTHER" id="PTHR45725:SF1">
    <property type="entry name" value="DISHEVELLED ASSOCIATED ACTIVATOR OF MORPHOGENESIS, ISOFORM D"/>
    <property type="match status" value="1"/>
</dbReference>
<evidence type="ECO:0000256" key="5">
    <source>
        <dbReference type="SAM" id="Phobius"/>
    </source>
</evidence>
<dbReference type="InterPro" id="IPR051425">
    <property type="entry name" value="Formin_Homology"/>
</dbReference>
<gene>
    <name evidence="7" type="ORF">HYH02_010646</name>
</gene>
<dbReference type="InterPro" id="IPR036058">
    <property type="entry name" value="Kazal_dom_sf"/>
</dbReference>
<dbReference type="Pfam" id="PF07648">
    <property type="entry name" value="Kazal_2"/>
    <property type="match status" value="1"/>
</dbReference>
<evidence type="ECO:0000313" key="7">
    <source>
        <dbReference type="EMBL" id="KAG2439769.1"/>
    </source>
</evidence>
<evidence type="ECO:0000256" key="4">
    <source>
        <dbReference type="SAM" id="MobiDB-lite"/>
    </source>
</evidence>
<feature type="transmembrane region" description="Helical" evidence="5">
    <location>
        <begin position="1490"/>
        <end position="1512"/>
    </location>
</feature>
<dbReference type="InterPro" id="IPR002350">
    <property type="entry name" value="Kazal_dom"/>
</dbReference>
<dbReference type="SUPFAM" id="SSF100895">
    <property type="entry name" value="Kazal-type serine protease inhibitors"/>
    <property type="match status" value="1"/>
</dbReference>
<comment type="caution">
    <text evidence="7">The sequence shown here is derived from an EMBL/GenBank/DDBJ whole genome shotgun (WGS) entry which is preliminary data.</text>
</comment>
<dbReference type="PANTHER" id="PTHR45725">
    <property type="entry name" value="FORMIN HOMOLOGY 2 FAMILY MEMBER"/>
    <property type="match status" value="1"/>
</dbReference>
<keyword evidence="2" id="KW-0677">Repeat</keyword>
<dbReference type="NCBIfam" id="TIGR02232">
    <property type="entry name" value="myxo_disulf_rpt"/>
    <property type="match status" value="1"/>
</dbReference>
<protein>
    <recommendedName>
        <fullName evidence="6">Kazal-like domain-containing protein</fullName>
    </recommendedName>
</protein>
<dbReference type="SMART" id="SM00280">
    <property type="entry name" value="KAZAL"/>
    <property type="match status" value="1"/>
</dbReference>
<keyword evidence="8" id="KW-1185">Reference proteome</keyword>
<dbReference type="Gene3D" id="3.30.60.30">
    <property type="match status" value="1"/>
</dbReference>
<evidence type="ECO:0000256" key="1">
    <source>
        <dbReference type="ARBA" id="ARBA00022729"/>
    </source>
</evidence>
<dbReference type="PROSITE" id="PS51465">
    <property type="entry name" value="KAZAL_2"/>
    <property type="match status" value="1"/>
</dbReference>
<organism evidence="7 8">
    <name type="scientific">Chlamydomonas schloesseri</name>
    <dbReference type="NCBI Taxonomy" id="2026947"/>
    <lineage>
        <taxon>Eukaryota</taxon>
        <taxon>Viridiplantae</taxon>
        <taxon>Chlorophyta</taxon>
        <taxon>core chlorophytes</taxon>
        <taxon>Chlorophyceae</taxon>
        <taxon>CS clade</taxon>
        <taxon>Chlamydomonadales</taxon>
        <taxon>Chlamydomonadaceae</taxon>
        <taxon>Chlamydomonas</taxon>
    </lineage>
</organism>
<evidence type="ECO:0000256" key="3">
    <source>
        <dbReference type="ARBA" id="ARBA00023157"/>
    </source>
</evidence>
<accession>A0A835W790</accession>
<keyword evidence="5" id="KW-0812">Transmembrane</keyword>
<feature type="region of interest" description="Disordered" evidence="4">
    <location>
        <begin position="30"/>
        <end position="87"/>
    </location>
</feature>
<sequence>MEYDPVCGADGKTYSNACLAGCAGIAVRSQGPCAASPVTQTSSTPTPPSPPPPSPRPPSPPSPPSPPPPPPRPPPPRPPPNPPAPPARFRLERGKGGFTFFSSDDADDAYHCDGTRCGALYANVINMAIAYAPSDAEGILAVGTFAPGSQARTALEGWVALADYPVSRITYATNATAVTNANISAYKMLYIPSNDLNTNGGISATLNRALISIKQRVIDFVNKRGGSMVVLTQAGFKSESYGFLPVPLNFTALDFIDVDVMDDMTQISPVTDSNNADHVYWHGYWTGPIDWNGLRVLANQARLCPEPYGPNQNCRATVLCNQNTILTAENCYDGKDNDGDGLIDRADPDCWRCGNGITDPDEQCDDGNVLDGDGCSSTCRFQDLPPPSIMPAPPPPPPTNGPDIDYCYIGGVTTCPPCLGKCTTVDNFGTDGTICKVPQYLKGSYSDADVCRNNLGVLAFQIVPVSYHDASGPVVVGKATFFRTFSGKLFATVQMTCPYLLWSPSTDSSGLDTNNFMLLSYVVNGQAGTAVSVLRRSPSSSWALFACYTFEFNVDALQPGGLGCTPIDLHARVTIRSVFARDSTSSSTCNLDSEKCSDTPVVCTNPPPSPSPPSPPPPSPPSPLPPSPPPPPPPSPPPPTPPPPSPPPPNPPPPQPTPTFTCAPEPGPAVASTSFSCSSVATPSFSSSSLVLAPAGGCGAGKAMVSFKAGDRYDTSIPSVDVCVPTFGFDPVTKIYKIAFCWNTQCEVLKALDGKPVRAYINNLDTTPGTGPDGLAGSNVVLTALSPECARITNIITLKDTGATYKFGTTELLVTIPAPIATLDVDVAIDNTATCNDQWVVTALVTVSAPLGTTPPIPPASCPCWQRTTNGTCPGIKVPILLETIDELGNHRGQSVMQCIDPANFDIYTGRMAYSYCWRYDCLPPVFATSRFKATCSQLERWNIAKMDGKYKLAMQRSEGIYMTVTGHPKNPALAPVVWTALDDQQWIELPPGGVGNMTFEYIIPPGQDDLSAAVVMDTSPRPPPPPTPPGPPGSSCACPLTPEQTVGGTHAVCNSTYATMTVRLESDPSVTFKQCVPWPNYDIIMREMAWSHCWRYDPCLPKAFYGQAYRVSINEVSKHNIQRIPPAGYELLHFVAPFGMSIETTLKYANGDVAVYNSTQGSLVVAGRKNIITVPSKISNITIEFKIPAVWGIDGLAAAVVMRYIAGTDFPYPPSPPSPPPAPPSPPPLPAGAASVLITTDFLVLANVPLSALLKSHSCALSGYYVTIPFKFYDYLDMPDCSDANRDAFRAKVAAAFNVSDPSTITVSCRYNVPVSNQPILRRMMRAVSRLVQTVATGTTPNDVAVETAVTLKLPVDFPAAVSNGCAQAEAMLDSDVTCEAGSVTTKPSVTVTMSKSEAVIAEGADPCSDAVSESARLLAALANDAGAAGVNPDTLLSTGCKSMRVAGTGIPIPNAAPGESPSLVAEPTPGAGKAAPSSSSHGGLSSGAIAGIVVGAIGAAVLIGVVGVAVRNKMNQQGPVTLVGRDGTTRTTPPSAWSRGRWMTYSMSEKIDQTRFRNAPIAGVTTY</sequence>
<dbReference type="Proteomes" id="UP000613740">
    <property type="component" value="Unassembled WGS sequence"/>
</dbReference>
<name>A0A835W790_9CHLO</name>
<evidence type="ECO:0000256" key="2">
    <source>
        <dbReference type="ARBA" id="ARBA00022737"/>
    </source>
</evidence>
<reference evidence="7" key="1">
    <citation type="journal article" date="2020" name="bioRxiv">
        <title>Comparative genomics of Chlamydomonas.</title>
        <authorList>
            <person name="Craig R.J."/>
            <person name="Hasan A.R."/>
            <person name="Ness R.W."/>
            <person name="Keightley P.D."/>
        </authorList>
    </citation>
    <scope>NUCLEOTIDE SEQUENCE</scope>
    <source>
        <strain evidence="7">CCAP 11/173</strain>
    </source>
</reference>
<feature type="region of interest" description="Disordered" evidence="4">
    <location>
        <begin position="1453"/>
        <end position="1482"/>
    </location>
</feature>
<feature type="compositionally biased region" description="Low complexity" evidence="4">
    <location>
        <begin position="1469"/>
        <end position="1482"/>
    </location>
</feature>
<feature type="compositionally biased region" description="Pro residues" evidence="4">
    <location>
        <begin position="1021"/>
        <end position="1033"/>
    </location>
</feature>
<feature type="compositionally biased region" description="Pro residues" evidence="4">
    <location>
        <begin position="45"/>
        <end position="86"/>
    </location>
</feature>
<evidence type="ECO:0000259" key="6">
    <source>
        <dbReference type="PROSITE" id="PS51465"/>
    </source>
</evidence>
<dbReference type="OrthoDB" id="551414at2759"/>
<evidence type="ECO:0000313" key="8">
    <source>
        <dbReference type="Proteomes" id="UP000613740"/>
    </source>
</evidence>
<keyword evidence="1" id="KW-0732">Signal</keyword>
<feature type="region of interest" description="Disordered" evidence="4">
    <location>
        <begin position="583"/>
        <end position="665"/>
    </location>
</feature>